<reference evidence="1 2" key="1">
    <citation type="journal article" date="2015" name="Microbiome">
        <title>Genomic resolution of linkages in carbon, nitrogen, and sulfur cycling among widespread estuary sediment bacteria.</title>
        <authorList>
            <person name="Baker B.J."/>
            <person name="Lazar C.S."/>
            <person name="Teske A.P."/>
            <person name="Dick G.J."/>
        </authorList>
    </citation>
    <scope>NUCLEOTIDE SEQUENCE [LARGE SCALE GENOMIC DNA]</scope>
    <source>
        <strain evidence="1">SM1_77</strain>
    </source>
</reference>
<evidence type="ECO:0000313" key="2">
    <source>
        <dbReference type="Proteomes" id="UP000050975"/>
    </source>
</evidence>
<name>A0A0S8JZ33_UNCW3</name>
<comment type="caution">
    <text evidence="1">The sequence shown here is derived from an EMBL/GenBank/DDBJ whole genome shotgun (WGS) entry which is preliminary data.</text>
</comment>
<dbReference type="EMBL" id="LJVE01000035">
    <property type="protein sequence ID" value="KPL14786.1"/>
    <property type="molecule type" value="Genomic_DNA"/>
</dbReference>
<feature type="non-terminal residue" evidence="1">
    <location>
        <position position="119"/>
    </location>
</feature>
<dbReference type="AlphaFoldDB" id="A0A0S8JZ33"/>
<organism evidence="1 2">
    <name type="scientific">candidate division WOR_3 bacterium SM1_77</name>
    <dbReference type="NCBI Taxonomy" id="1703778"/>
    <lineage>
        <taxon>Bacteria</taxon>
        <taxon>Bacteria division WOR-3</taxon>
    </lineage>
</organism>
<dbReference type="Proteomes" id="UP000050975">
    <property type="component" value="Unassembled WGS sequence"/>
</dbReference>
<accession>A0A0S8JZ33</accession>
<gene>
    <name evidence="1" type="ORF">AMJ74_02700</name>
</gene>
<evidence type="ECO:0008006" key="3">
    <source>
        <dbReference type="Google" id="ProtNLM"/>
    </source>
</evidence>
<evidence type="ECO:0000313" key="1">
    <source>
        <dbReference type="EMBL" id="KPL14786.1"/>
    </source>
</evidence>
<sequence>MLTVVILGLTTWFNWQTLKTDDFTVIYKKEYYGEALHTLQNLEYYKKNVQGPIGDVHRDLPVVIEDVGAVSNGFANPIFHNVHVFTHVPGSSYRMEGMESWSRTVTLHEYAHILHLSKT</sequence>
<protein>
    <recommendedName>
        <fullName evidence="3">Peptidase M10 metallopeptidase domain-containing protein</fullName>
    </recommendedName>
</protein>
<proteinExistence type="predicted"/>